<gene>
    <name evidence="2" type="ORF">IV203_038813</name>
</gene>
<keyword evidence="1" id="KW-1133">Transmembrane helix</keyword>
<comment type="caution">
    <text evidence="2">The sequence shown here is derived from an EMBL/GenBank/DDBJ whole genome shotgun (WGS) entry which is preliminary data.</text>
</comment>
<accession>A0A9K3Q244</accession>
<keyword evidence="1" id="KW-0812">Transmembrane</keyword>
<sequence>MLPEPYTTDGVEGKDELGITLTEHHLAEDFDDSTPGIFTQLSMLSNREIKNIRRDTAAVGGRFGLTIFLSLLVGLIFKDVGGQPRDTVSNLNSQFGALIMVLLMILHLLSFWDVLLKTLSLDRKCSPFVCSSNAICCFFVAPKLIPVWLRWAQYLCTLTYAVRIALVEEFGDGCPAFYPNGTVIEDEAGQVVDPCYNLLDNVVPTLMTHGGTGLYWLHYLQHSVLLHFLCYSERLLNSFKCGKSVTNEYHVFLMIIFSNCF</sequence>
<keyword evidence="1" id="KW-0472">Membrane</keyword>
<dbReference type="Proteomes" id="UP000693970">
    <property type="component" value="Unassembled WGS sequence"/>
</dbReference>
<protein>
    <submittedName>
        <fullName evidence="2">ABC-2 type transporter</fullName>
    </submittedName>
</protein>
<evidence type="ECO:0000313" key="3">
    <source>
        <dbReference type="Proteomes" id="UP000693970"/>
    </source>
</evidence>
<reference evidence="2" key="1">
    <citation type="journal article" date="2021" name="Sci. Rep.">
        <title>Diploid genomic architecture of Nitzschia inconspicua, an elite biomass production diatom.</title>
        <authorList>
            <person name="Oliver A."/>
            <person name="Podell S."/>
            <person name="Pinowska A."/>
            <person name="Traller J.C."/>
            <person name="Smith S.R."/>
            <person name="McClure R."/>
            <person name="Beliaev A."/>
            <person name="Bohutskyi P."/>
            <person name="Hill E.A."/>
            <person name="Rabines A."/>
            <person name="Zheng H."/>
            <person name="Allen L.Z."/>
            <person name="Kuo A."/>
            <person name="Grigoriev I.V."/>
            <person name="Allen A.E."/>
            <person name="Hazlebeck D."/>
            <person name="Allen E.E."/>
        </authorList>
    </citation>
    <scope>NUCLEOTIDE SEQUENCE</scope>
    <source>
        <strain evidence="2">Hildebrandi</strain>
    </source>
</reference>
<dbReference type="OrthoDB" id="190880at2759"/>
<feature type="transmembrane region" description="Helical" evidence="1">
    <location>
        <begin position="97"/>
        <end position="116"/>
    </location>
</feature>
<feature type="transmembrane region" description="Helical" evidence="1">
    <location>
        <begin position="57"/>
        <end position="77"/>
    </location>
</feature>
<dbReference type="EMBL" id="JAGRRH010000009">
    <property type="protein sequence ID" value="KAG7365609.1"/>
    <property type="molecule type" value="Genomic_DNA"/>
</dbReference>
<evidence type="ECO:0000313" key="2">
    <source>
        <dbReference type="EMBL" id="KAG7365609.1"/>
    </source>
</evidence>
<organism evidence="2 3">
    <name type="scientific">Nitzschia inconspicua</name>
    <dbReference type="NCBI Taxonomy" id="303405"/>
    <lineage>
        <taxon>Eukaryota</taxon>
        <taxon>Sar</taxon>
        <taxon>Stramenopiles</taxon>
        <taxon>Ochrophyta</taxon>
        <taxon>Bacillariophyta</taxon>
        <taxon>Bacillariophyceae</taxon>
        <taxon>Bacillariophycidae</taxon>
        <taxon>Bacillariales</taxon>
        <taxon>Bacillariaceae</taxon>
        <taxon>Nitzschia</taxon>
    </lineage>
</organism>
<reference evidence="2" key="2">
    <citation type="submission" date="2021-04" db="EMBL/GenBank/DDBJ databases">
        <authorList>
            <person name="Podell S."/>
        </authorList>
    </citation>
    <scope>NUCLEOTIDE SEQUENCE</scope>
    <source>
        <strain evidence="2">Hildebrandi</strain>
    </source>
</reference>
<dbReference type="AlphaFoldDB" id="A0A9K3Q244"/>
<keyword evidence="3" id="KW-1185">Reference proteome</keyword>
<proteinExistence type="predicted"/>
<evidence type="ECO:0000256" key="1">
    <source>
        <dbReference type="SAM" id="Phobius"/>
    </source>
</evidence>
<name>A0A9K3Q244_9STRA</name>